<protein>
    <submittedName>
        <fullName evidence="1">Uncharacterized protein</fullName>
    </submittedName>
</protein>
<accession>A0A0E9VLZ0</accession>
<name>A0A0E9VLZ0_ANGAN</name>
<proteinExistence type="predicted"/>
<reference evidence="1" key="1">
    <citation type="submission" date="2014-11" db="EMBL/GenBank/DDBJ databases">
        <authorList>
            <person name="Amaro Gonzalez C."/>
        </authorList>
    </citation>
    <scope>NUCLEOTIDE SEQUENCE</scope>
</reference>
<sequence>MSHESSLVLQEYLNIILRESTFLNKK</sequence>
<dbReference type="EMBL" id="GBXM01029495">
    <property type="protein sequence ID" value="JAH79082.1"/>
    <property type="molecule type" value="Transcribed_RNA"/>
</dbReference>
<evidence type="ECO:0000313" key="1">
    <source>
        <dbReference type="EMBL" id="JAH79082.1"/>
    </source>
</evidence>
<organism evidence="1">
    <name type="scientific">Anguilla anguilla</name>
    <name type="common">European freshwater eel</name>
    <name type="synonym">Muraena anguilla</name>
    <dbReference type="NCBI Taxonomy" id="7936"/>
    <lineage>
        <taxon>Eukaryota</taxon>
        <taxon>Metazoa</taxon>
        <taxon>Chordata</taxon>
        <taxon>Craniata</taxon>
        <taxon>Vertebrata</taxon>
        <taxon>Euteleostomi</taxon>
        <taxon>Actinopterygii</taxon>
        <taxon>Neopterygii</taxon>
        <taxon>Teleostei</taxon>
        <taxon>Anguilliformes</taxon>
        <taxon>Anguillidae</taxon>
        <taxon>Anguilla</taxon>
    </lineage>
</organism>
<reference evidence="1" key="2">
    <citation type="journal article" date="2015" name="Fish Shellfish Immunol.">
        <title>Early steps in the European eel (Anguilla anguilla)-Vibrio vulnificus interaction in the gills: Role of the RtxA13 toxin.</title>
        <authorList>
            <person name="Callol A."/>
            <person name="Pajuelo D."/>
            <person name="Ebbesson L."/>
            <person name="Teles M."/>
            <person name="MacKenzie S."/>
            <person name="Amaro C."/>
        </authorList>
    </citation>
    <scope>NUCLEOTIDE SEQUENCE</scope>
</reference>
<dbReference type="AlphaFoldDB" id="A0A0E9VLZ0"/>